<evidence type="ECO:0000256" key="3">
    <source>
        <dbReference type="ARBA" id="ARBA00023002"/>
    </source>
</evidence>
<keyword evidence="4" id="KW-0503">Monooxygenase</keyword>
<evidence type="ECO:0000256" key="1">
    <source>
        <dbReference type="ARBA" id="ARBA00022630"/>
    </source>
</evidence>
<name>A0ABT7XJA1_9NEIS</name>
<dbReference type="EMBL" id="JAUEDK010000004">
    <property type="protein sequence ID" value="MDN0073867.1"/>
    <property type="molecule type" value="Genomic_DNA"/>
</dbReference>
<dbReference type="GO" id="GO:0004497">
    <property type="term" value="F:monooxygenase activity"/>
    <property type="evidence" value="ECO:0007669"/>
    <property type="project" value="UniProtKB-KW"/>
</dbReference>
<dbReference type="EC" id="1.13.12.-" evidence="4"/>
<dbReference type="SUPFAM" id="SSF51412">
    <property type="entry name" value="Inosine monophosphate dehydrogenase (IMPDH)"/>
    <property type="match status" value="1"/>
</dbReference>
<evidence type="ECO:0000313" key="4">
    <source>
        <dbReference type="EMBL" id="MDN0073867.1"/>
    </source>
</evidence>
<keyword evidence="1" id="KW-0285">Flavoprotein</keyword>
<dbReference type="InterPro" id="IPR013785">
    <property type="entry name" value="Aldolase_TIM"/>
</dbReference>
<comment type="caution">
    <text evidence="4">The sequence shown here is derived from an EMBL/GenBank/DDBJ whole genome shotgun (WGS) entry which is preliminary data.</text>
</comment>
<accession>A0ABT7XJA1</accession>
<reference evidence="4" key="1">
    <citation type="submission" date="2023-06" db="EMBL/GenBank/DDBJ databases">
        <authorList>
            <person name="Zhang S."/>
        </authorList>
    </citation>
    <scope>NUCLEOTIDE SEQUENCE</scope>
    <source>
        <strain evidence="4">SG2303</strain>
    </source>
</reference>
<dbReference type="Gene3D" id="3.20.20.70">
    <property type="entry name" value="Aldolase class I"/>
    <property type="match status" value="1"/>
</dbReference>
<gene>
    <name evidence="4" type="ORF">QU481_03045</name>
</gene>
<dbReference type="PANTHER" id="PTHR32332">
    <property type="entry name" value="2-NITROPROPANE DIOXYGENASE"/>
    <property type="match status" value="1"/>
</dbReference>
<dbReference type="PANTHER" id="PTHR32332:SF20">
    <property type="entry name" value="2-NITROPROPANE DIOXYGENASE-LIKE PROTEIN"/>
    <property type="match status" value="1"/>
</dbReference>
<organism evidence="4 5">
    <name type="scientific">Crenobacter oryzisoli</name>
    <dbReference type="NCBI Taxonomy" id="3056844"/>
    <lineage>
        <taxon>Bacteria</taxon>
        <taxon>Pseudomonadati</taxon>
        <taxon>Pseudomonadota</taxon>
        <taxon>Betaproteobacteria</taxon>
        <taxon>Neisseriales</taxon>
        <taxon>Neisseriaceae</taxon>
        <taxon>Crenobacter</taxon>
    </lineage>
</organism>
<dbReference type="InterPro" id="IPR004136">
    <property type="entry name" value="NMO"/>
</dbReference>
<dbReference type="RefSeq" id="WP_289828415.1">
    <property type="nucleotide sequence ID" value="NZ_JAUEDK010000004.1"/>
</dbReference>
<dbReference type="Proteomes" id="UP001168540">
    <property type="component" value="Unassembled WGS sequence"/>
</dbReference>
<evidence type="ECO:0000313" key="5">
    <source>
        <dbReference type="Proteomes" id="UP001168540"/>
    </source>
</evidence>
<evidence type="ECO:0000256" key="2">
    <source>
        <dbReference type="ARBA" id="ARBA00022643"/>
    </source>
</evidence>
<protein>
    <submittedName>
        <fullName evidence="4">Nitronate monooxygenase</fullName>
        <ecNumber evidence="4">1.13.12.-</ecNumber>
    </submittedName>
</protein>
<keyword evidence="3 4" id="KW-0560">Oxidoreductase</keyword>
<proteinExistence type="predicted"/>
<sequence length="372" mass="38895">MNALYVPTPQENGWLQTDIVRLLGCRYPIIQTAMGWVADARLTAATCNAGGFGFLAAATIPADKIEAEIARLKSLTDKPFGVNLHMFQPNATQVIALCIEHQVRAVSYGRGPDKATVKRLKDAGVLCIPTVGAVKHAVKAVQLGADAVTVQGGEGGGHTGSVPTNILLPQVLDAVSVPVLAAGGYYNGRGLASALAAGAAGVAMGTRFLMTRESPVPADTLARYLKVDDVNAIAVSHAVDGLPQRMIANAYLDKLEHSAGWRRLAIALGSAWQWKRQTGMSAGQMLAVLGKSLKEDRTKLAETLMAANAPVLIQRAMVDGHPDEGVLPSGQAAAAIAELLSCEQLISSLVAEAEACLAAVYHRQPTQQGAVA</sequence>
<keyword evidence="2" id="KW-0288">FMN</keyword>
<keyword evidence="5" id="KW-1185">Reference proteome</keyword>
<dbReference type="Pfam" id="PF03060">
    <property type="entry name" value="NMO"/>
    <property type="match status" value="2"/>
</dbReference>
<dbReference type="CDD" id="cd04730">
    <property type="entry name" value="NPD_like"/>
    <property type="match status" value="1"/>
</dbReference>